<sequence>MINLHEGGNLNPIKKGNLLVIFLIAIIAFGTSNVVASVTDGESILNLFNMTNNETTKLVTVGEEKFVPLTINQVNIVNNTTNETNKTNKTNSTNSTIDNLTNIFMQNNVSN</sequence>
<dbReference type="AlphaFoldDB" id="A0A166CNG1"/>
<proteinExistence type="predicted"/>
<evidence type="ECO:0000313" key="2">
    <source>
        <dbReference type="Proteomes" id="UP000077275"/>
    </source>
</evidence>
<protein>
    <submittedName>
        <fullName evidence="1">Uncharacterized protein</fullName>
    </submittedName>
</protein>
<gene>
    <name evidence="1" type="ORF">MBCUT_14000</name>
</gene>
<dbReference type="Proteomes" id="UP000077275">
    <property type="component" value="Unassembled WGS sequence"/>
</dbReference>
<dbReference type="PATRIC" id="fig|47311.3.peg.1530"/>
<keyword evidence="2" id="KW-1185">Reference proteome</keyword>
<organism evidence="1 2">
    <name type="scientific">Methanobrevibacter cuticularis</name>
    <dbReference type="NCBI Taxonomy" id="47311"/>
    <lineage>
        <taxon>Archaea</taxon>
        <taxon>Methanobacteriati</taxon>
        <taxon>Methanobacteriota</taxon>
        <taxon>Methanomada group</taxon>
        <taxon>Methanobacteria</taxon>
        <taxon>Methanobacteriales</taxon>
        <taxon>Methanobacteriaceae</taxon>
        <taxon>Methanobrevibacter</taxon>
    </lineage>
</organism>
<accession>A0A166CNG1</accession>
<dbReference type="EMBL" id="LWMW01000113">
    <property type="protein sequence ID" value="KZX15627.1"/>
    <property type="molecule type" value="Genomic_DNA"/>
</dbReference>
<evidence type="ECO:0000313" key="1">
    <source>
        <dbReference type="EMBL" id="KZX15627.1"/>
    </source>
</evidence>
<comment type="caution">
    <text evidence="1">The sequence shown here is derived from an EMBL/GenBank/DDBJ whole genome shotgun (WGS) entry which is preliminary data.</text>
</comment>
<reference evidence="1 2" key="1">
    <citation type="submission" date="2016-04" db="EMBL/GenBank/DDBJ databases">
        <title>Genome sequence of Methanobrevibacter cuticularis DSM 11139.</title>
        <authorList>
            <person name="Poehlein A."/>
            <person name="Seedorf H."/>
            <person name="Daniel R."/>
        </authorList>
    </citation>
    <scope>NUCLEOTIDE SEQUENCE [LARGE SCALE GENOMIC DNA]</scope>
    <source>
        <strain evidence="1 2">DSM 11139</strain>
    </source>
</reference>
<name>A0A166CNG1_9EURY</name>